<dbReference type="Proteomes" id="UP001066276">
    <property type="component" value="Chromosome 3_2"/>
</dbReference>
<keyword evidence="1" id="KW-0175">Coiled coil</keyword>
<gene>
    <name evidence="3" type="ORF">NDU88_006233</name>
</gene>
<organism evidence="3 4">
    <name type="scientific">Pleurodeles waltl</name>
    <name type="common">Iberian ribbed newt</name>
    <dbReference type="NCBI Taxonomy" id="8319"/>
    <lineage>
        <taxon>Eukaryota</taxon>
        <taxon>Metazoa</taxon>
        <taxon>Chordata</taxon>
        <taxon>Craniata</taxon>
        <taxon>Vertebrata</taxon>
        <taxon>Euteleostomi</taxon>
        <taxon>Amphibia</taxon>
        <taxon>Batrachia</taxon>
        <taxon>Caudata</taxon>
        <taxon>Salamandroidea</taxon>
        <taxon>Salamandridae</taxon>
        <taxon>Pleurodelinae</taxon>
        <taxon>Pleurodeles</taxon>
    </lineage>
</organism>
<dbReference type="AlphaFoldDB" id="A0AAV7TZP8"/>
<evidence type="ECO:0000256" key="1">
    <source>
        <dbReference type="SAM" id="Coils"/>
    </source>
</evidence>
<feature type="region of interest" description="Disordered" evidence="2">
    <location>
        <begin position="1"/>
        <end position="23"/>
    </location>
</feature>
<evidence type="ECO:0000256" key="2">
    <source>
        <dbReference type="SAM" id="MobiDB-lite"/>
    </source>
</evidence>
<accession>A0AAV7TZP8</accession>
<reference evidence="3" key="1">
    <citation type="journal article" date="2022" name="bioRxiv">
        <title>Sequencing and chromosome-scale assembly of the giantPleurodeles waltlgenome.</title>
        <authorList>
            <person name="Brown T."/>
            <person name="Elewa A."/>
            <person name="Iarovenko S."/>
            <person name="Subramanian E."/>
            <person name="Araus A.J."/>
            <person name="Petzold A."/>
            <person name="Susuki M."/>
            <person name="Suzuki K.-i.T."/>
            <person name="Hayashi T."/>
            <person name="Toyoda A."/>
            <person name="Oliveira C."/>
            <person name="Osipova E."/>
            <person name="Leigh N.D."/>
            <person name="Simon A."/>
            <person name="Yun M.H."/>
        </authorList>
    </citation>
    <scope>NUCLEOTIDE SEQUENCE</scope>
    <source>
        <strain evidence="3">20211129_DDA</strain>
        <tissue evidence="3">Liver</tissue>
    </source>
</reference>
<sequence>MQTRSTAAQHNIPQPSLQTNNKGVSDEQLALVTRGFLMCLFDSLKTELQDLGKDLSQEMRNLRSDLTSTGEGVFGLEDNDIGREEDVEQLRQEILRLQEQQGQLRMLSEDLEKCSHCHNICGWGAPTGAEGYDIREYITALFRSILGWEDNRDLLVDCVLRAGLPGRAGSRPQDILMCSKFLD</sequence>
<name>A0AAV7TZP8_PLEWA</name>
<comment type="caution">
    <text evidence="3">The sequence shown here is derived from an EMBL/GenBank/DDBJ whole genome shotgun (WGS) entry which is preliminary data.</text>
</comment>
<protein>
    <submittedName>
        <fullName evidence="3">Uncharacterized protein</fullName>
    </submittedName>
</protein>
<evidence type="ECO:0000313" key="4">
    <source>
        <dbReference type="Proteomes" id="UP001066276"/>
    </source>
</evidence>
<feature type="coiled-coil region" evidence="1">
    <location>
        <begin position="41"/>
        <end position="107"/>
    </location>
</feature>
<proteinExistence type="predicted"/>
<dbReference type="EMBL" id="JANPWB010000006">
    <property type="protein sequence ID" value="KAJ1181022.1"/>
    <property type="molecule type" value="Genomic_DNA"/>
</dbReference>
<keyword evidence="4" id="KW-1185">Reference proteome</keyword>
<evidence type="ECO:0000313" key="3">
    <source>
        <dbReference type="EMBL" id="KAJ1181022.1"/>
    </source>
</evidence>